<sequence>MLEKPWYCSCLPKKCIESDTQAGCLVHTRKPQLHHL</sequence>
<gene>
    <name evidence="1" type="ORF">BJF96_g4505</name>
</gene>
<dbReference type="AlphaFoldDB" id="A0AA45AMI5"/>
<dbReference type="EMBL" id="MPSH01000013">
    <property type="protein sequence ID" value="PNH32318.1"/>
    <property type="molecule type" value="Genomic_DNA"/>
</dbReference>
<dbReference type="Proteomes" id="UP000236305">
    <property type="component" value="Unassembled WGS sequence"/>
</dbReference>
<name>A0AA45AMI5_VERDA</name>
<comment type="caution">
    <text evidence="1">The sequence shown here is derived from an EMBL/GenBank/DDBJ whole genome shotgun (WGS) entry which is preliminary data.</text>
</comment>
<protein>
    <submittedName>
        <fullName evidence="1">Uncharacterized protein</fullName>
    </submittedName>
</protein>
<evidence type="ECO:0000313" key="2">
    <source>
        <dbReference type="Proteomes" id="UP000236305"/>
    </source>
</evidence>
<organism evidence="1 2">
    <name type="scientific">Verticillium dahliae</name>
    <name type="common">Verticillium wilt</name>
    <dbReference type="NCBI Taxonomy" id="27337"/>
    <lineage>
        <taxon>Eukaryota</taxon>
        <taxon>Fungi</taxon>
        <taxon>Dikarya</taxon>
        <taxon>Ascomycota</taxon>
        <taxon>Pezizomycotina</taxon>
        <taxon>Sordariomycetes</taxon>
        <taxon>Hypocreomycetidae</taxon>
        <taxon>Glomerellales</taxon>
        <taxon>Plectosphaerellaceae</taxon>
        <taxon>Verticillium</taxon>
    </lineage>
</organism>
<proteinExistence type="predicted"/>
<reference evidence="1 2" key="1">
    <citation type="submission" date="2017-12" db="EMBL/GenBank/DDBJ databases">
        <title>Comparative genomics yields insights into virulence evolution of Verticillium dahliae.</title>
        <authorList>
            <person name="Fan R."/>
            <person name="Armitage A.D."/>
            <person name="Cascant-Lopez E."/>
            <person name="Sobczyk M."/>
            <person name="Cockerton H.M."/>
            <person name="Harrison R.J."/>
        </authorList>
    </citation>
    <scope>NUCLEOTIDE SEQUENCE [LARGE SCALE GENOMIC DNA]</scope>
    <source>
        <strain evidence="1 2">12008</strain>
    </source>
</reference>
<evidence type="ECO:0000313" key="1">
    <source>
        <dbReference type="EMBL" id="PNH32318.1"/>
    </source>
</evidence>
<accession>A0AA45AMI5</accession>